<dbReference type="AlphaFoldDB" id="A0A0G4GS55"/>
<dbReference type="InParanoid" id="A0A0G4GS55"/>
<dbReference type="VEuPathDB" id="CryptoDB:Vbra_126"/>
<dbReference type="SUPFAM" id="SSF56672">
    <property type="entry name" value="DNA/RNA polymerases"/>
    <property type="match status" value="1"/>
</dbReference>
<dbReference type="Proteomes" id="UP000041254">
    <property type="component" value="Unassembled WGS sequence"/>
</dbReference>
<dbReference type="OrthoDB" id="447404at2759"/>
<evidence type="ECO:0000256" key="1">
    <source>
        <dbReference type="SAM" id="MobiDB-lite"/>
    </source>
</evidence>
<reference evidence="3 4" key="1">
    <citation type="submission" date="2014-11" db="EMBL/GenBank/DDBJ databases">
        <authorList>
            <person name="Zhu J."/>
            <person name="Qi W."/>
            <person name="Song R."/>
        </authorList>
    </citation>
    <scope>NUCLEOTIDE SEQUENCE [LARGE SCALE GENOMIC DNA]</scope>
</reference>
<evidence type="ECO:0000313" key="3">
    <source>
        <dbReference type="EMBL" id="CEM33197.1"/>
    </source>
</evidence>
<feature type="domain" description="Reverse transcriptase Ty1/copia-type" evidence="2">
    <location>
        <begin position="2"/>
        <end position="129"/>
    </location>
</feature>
<proteinExistence type="predicted"/>
<gene>
    <name evidence="3" type="ORF">Vbra_126</name>
</gene>
<dbReference type="CDD" id="cd09272">
    <property type="entry name" value="RNase_HI_RT_Ty1"/>
    <property type="match status" value="1"/>
</dbReference>
<organism evidence="3 4">
    <name type="scientific">Vitrella brassicaformis (strain CCMP3155)</name>
    <dbReference type="NCBI Taxonomy" id="1169540"/>
    <lineage>
        <taxon>Eukaryota</taxon>
        <taxon>Sar</taxon>
        <taxon>Alveolata</taxon>
        <taxon>Colpodellida</taxon>
        <taxon>Vitrellaceae</taxon>
        <taxon>Vitrella</taxon>
    </lineage>
</organism>
<feature type="compositionally biased region" description="Acidic residues" evidence="1">
    <location>
        <begin position="401"/>
        <end position="410"/>
    </location>
</feature>
<evidence type="ECO:0000259" key="2">
    <source>
        <dbReference type="Pfam" id="PF07727"/>
    </source>
</evidence>
<protein>
    <recommendedName>
        <fullName evidence="2">Reverse transcriptase Ty1/copia-type domain-containing protein</fullName>
    </recommendedName>
</protein>
<accession>A0A0G4GS55</accession>
<dbReference type="InterPro" id="IPR043502">
    <property type="entry name" value="DNA/RNA_pol_sf"/>
</dbReference>
<dbReference type="PhylomeDB" id="A0A0G4GS55"/>
<dbReference type="STRING" id="1169540.A0A0G4GS55"/>
<evidence type="ECO:0000313" key="4">
    <source>
        <dbReference type="Proteomes" id="UP000041254"/>
    </source>
</evidence>
<feature type="region of interest" description="Disordered" evidence="1">
    <location>
        <begin position="374"/>
        <end position="410"/>
    </location>
</feature>
<dbReference type="InterPro" id="IPR013103">
    <property type="entry name" value="RVT_2"/>
</dbReference>
<dbReference type="EMBL" id="CDMY01000778">
    <property type="protein sequence ID" value="CEM33197.1"/>
    <property type="molecule type" value="Genomic_DNA"/>
</dbReference>
<dbReference type="OMA" id="CIFTHDE"/>
<name>A0A0G4GS55_VITBC</name>
<sequence length="410" mass="46221">MVWMLLKALYGLKEAPRAWHVTLVDYLRSIGFTQSSVEPCIFTHDERGLWVVVVMDDMLYSPAVGREADAEWFKQQLHGKFGIKDLGHPERFLGMKVTYDKEEGILALSQEKYVQKLIQRFNMSDRNGEIPCQGAKTPFPSGVKLSKTMEPTTKEQHDHMSKVPYREAVGSLLYSAVTLRPDIAYAVKECAMYCNCAGKRHWEAVKHIIRYLRETATRALTFRRPADKSVKILAYADSSHADLENGRSTGGYVIYLCGNPVAWRCKNQPIVAASTTEAEYIEASECAREIVHIQQLLQAFGTKSERTTILVDNRGAQSVSYNAEMSDRTKAIRVRYHLVREKVEAGEVEVGWIPSAENVADVLTKNLPAGKHTPVTEKLFSNPSHATQDFLLPRGTRMDVESDEESDMDA</sequence>
<dbReference type="Pfam" id="PF07727">
    <property type="entry name" value="RVT_2"/>
    <property type="match status" value="1"/>
</dbReference>
<keyword evidence="4" id="KW-1185">Reference proteome</keyword>
<dbReference type="PANTHER" id="PTHR11439">
    <property type="entry name" value="GAG-POL-RELATED RETROTRANSPOSON"/>
    <property type="match status" value="1"/>
</dbReference>